<name>A0A8S0Z109_ARCPL</name>
<accession>A0A8S0Z109</accession>
<dbReference type="OrthoDB" id="47375at2759"/>
<evidence type="ECO:0000313" key="2">
    <source>
        <dbReference type="Proteomes" id="UP000494106"/>
    </source>
</evidence>
<comment type="caution">
    <text evidence="1">The sequence shown here is derived from an EMBL/GenBank/DDBJ whole genome shotgun (WGS) entry which is preliminary data.</text>
</comment>
<evidence type="ECO:0000313" key="1">
    <source>
        <dbReference type="EMBL" id="CAB3226123.1"/>
    </source>
</evidence>
<keyword evidence="2" id="KW-1185">Reference proteome</keyword>
<proteinExistence type="predicted"/>
<dbReference type="Proteomes" id="UP000494106">
    <property type="component" value="Unassembled WGS sequence"/>
</dbReference>
<organism evidence="1 2">
    <name type="scientific">Arctia plantaginis</name>
    <name type="common">Wood tiger moth</name>
    <name type="synonym">Phalaena plantaginis</name>
    <dbReference type="NCBI Taxonomy" id="874455"/>
    <lineage>
        <taxon>Eukaryota</taxon>
        <taxon>Metazoa</taxon>
        <taxon>Ecdysozoa</taxon>
        <taxon>Arthropoda</taxon>
        <taxon>Hexapoda</taxon>
        <taxon>Insecta</taxon>
        <taxon>Pterygota</taxon>
        <taxon>Neoptera</taxon>
        <taxon>Endopterygota</taxon>
        <taxon>Lepidoptera</taxon>
        <taxon>Glossata</taxon>
        <taxon>Ditrysia</taxon>
        <taxon>Noctuoidea</taxon>
        <taxon>Erebidae</taxon>
        <taxon>Arctiinae</taxon>
        <taxon>Arctia</taxon>
    </lineage>
</organism>
<dbReference type="AlphaFoldDB" id="A0A8S0Z109"/>
<dbReference type="EMBL" id="CADEBC010000208">
    <property type="protein sequence ID" value="CAB3226123.1"/>
    <property type="molecule type" value="Genomic_DNA"/>
</dbReference>
<sequence length="72" mass="8152">MLPVDEFLPIMFDQHPNDEWKAHFPVRNLQAYSAAPLLVNPTHYTGQDGYISDTEDSAIVEVNVPCHVTNEL</sequence>
<protein>
    <submittedName>
        <fullName evidence="1">Uncharacterized protein</fullName>
    </submittedName>
</protein>
<reference evidence="1 2" key="1">
    <citation type="submission" date="2020-04" db="EMBL/GenBank/DDBJ databases">
        <authorList>
            <person name="Wallbank WR R."/>
            <person name="Pardo Diaz C."/>
            <person name="Kozak K."/>
            <person name="Martin S."/>
            <person name="Jiggins C."/>
            <person name="Moest M."/>
            <person name="Warren A I."/>
            <person name="Byers J.R.P. K."/>
            <person name="Montejo-Kovacevich G."/>
            <person name="Yen C E."/>
        </authorList>
    </citation>
    <scope>NUCLEOTIDE SEQUENCE [LARGE SCALE GENOMIC DNA]</scope>
</reference>
<gene>
    <name evidence="1" type="ORF">APLA_LOCUS2727</name>
</gene>